<dbReference type="EMBL" id="LS483254">
    <property type="protein sequence ID" value="SQD92536.1"/>
    <property type="molecule type" value="Genomic_DNA"/>
</dbReference>
<dbReference type="SUPFAM" id="SSF161098">
    <property type="entry name" value="MetI-like"/>
    <property type="match status" value="1"/>
</dbReference>
<evidence type="ECO:0000313" key="10">
    <source>
        <dbReference type="Proteomes" id="UP000249818"/>
    </source>
</evidence>
<evidence type="ECO:0000259" key="8">
    <source>
        <dbReference type="PROSITE" id="PS50928"/>
    </source>
</evidence>
<evidence type="ECO:0000256" key="2">
    <source>
        <dbReference type="ARBA" id="ARBA00022448"/>
    </source>
</evidence>
<name>A0A2X3KYE4_9BACT</name>
<protein>
    <submittedName>
        <fullName evidence="9">Dipeptide ABC transporter, permease protein</fullName>
    </submittedName>
</protein>
<evidence type="ECO:0000256" key="6">
    <source>
        <dbReference type="ARBA" id="ARBA00023136"/>
    </source>
</evidence>
<dbReference type="InterPro" id="IPR050366">
    <property type="entry name" value="BP-dependent_transpt_permease"/>
</dbReference>
<feature type="transmembrane region" description="Helical" evidence="7">
    <location>
        <begin position="98"/>
        <end position="120"/>
    </location>
</feature>
<organism evidence="9 10">
    <name type="scientific">Candidatus Bipolaricaulis anaerobius</name>
    <dbReference type="NCBI Taxonomy" id="2026885"/>
    <lineage>
        <taxon>Bacteria</taxon>
        <taxon>Candidatus Bipolaricaulota</taxon>
        <taxon>Candidatus Bipolaricaulia</taxon>
        <taxon>Candidatus Bipolaricaulales</taxon>
        <taxon>Candidatus Bipolaricaulaceae</taxon>
        <taxon>Candidatus Bipolaricaulis</taxon>
    </lineage>
</organism>
<comment type="subcellular location">
    <subcellularLocation>
        <location evidence="1 7">Cell membrane</location>
        <topology evidence="1 7">Multi-pass membrane protein</topology>
    </subcellularLocation>
</comment>
<dbReference type="PANTHER" id="PTHR43386:SF1">
    <property type="entry name" value="D,D-DIPEPTIDE TRANSPORT SYSTEM PERMEASE PROTEIN DDPC-RELATED"/>
    <property type="match status" value="1"/>
</dbReference>
<keyword evidence="3" id="KW-1003">Cell membrane</keyword>
<keyword evidence="4 7" id="KW-0812">Transmembrane</keyword>
<feature type="transmembrane region" description="Helical" evidence="7">
    <location>
        <begin position="33"/>
        <end position="53"/>
    </location>
</feature>
<dbReference type="PANTHER" id="PTHR43386">
    <property type="entry name" value="OLIGOPEPTIDE TRANSPORT SYSTEM PERMEASE PROTEIN APPC"/>
    <property type="match status" value="1"/>
</dbReference>
<dbReference type="Pfam" id="PF00528">
    <property type="entry name" value="BPD_transp_1"/>
    <property type="match status" value="1"/>
</dbReference>
<evidence type="ECO:0000256" key="3">
    <source>
        <dbReference type="ARBA" id="ARBA00022475"/>
    </source>
</evidence>
<evidence type="ECO:0000256" key="5">
    <source>
        <dbReference type="ARBA" id="ARBA00022989"/>
    </source>
</evidence>
<feature type="transmembrane region" description="Helical" evidence="7">
    <location>
        <begin position="265"/>
        <end position="289"/>
    </location>
</feature>
<feature type="transmembrane region" description="Helical" evidence="7">
    <location>
        <begin position="132"/>
        <end position="155"/>
    </location>
</feature>
<comment type="similarity">
    <text evidence="7">Belongs to the binding-protein-dependent transport system permease family.</text>
</comment>
<dbReference type="GO" id="GO:0055085">
    <property type="term" value="P:transmembrane transport"/>
    <property type="evidence" value="ECO:0007669"/>
    <property type="project" value="InterPro"/>
</dbReference>
<keyword evidence="6 7" id="KW-0472">Membrane</keyword>
<dbReference type="AlphaFoldDB" id="A0A2X3KYE4"/>
<dbReference type="Proteomes" id="UP000249818">
    <property type="component" value="Chromosome BARAN1"/>
</dbReference>
<feature type="transmembrane region" description="Helical" evidence="7">
    <location>
        <begin position="161"/>
        <end position="177"/>
    </location>
</feature>
<keyword evidence="5 7" id="KW-1133">Transmembrane helix</keyword>
<dbReference type="InterPro" id="IPR000515">
    <property type="entry name" value="MetI-like"/>
</dbReference>
<sequence length="301" mass="32461">MTVKPISETSSHGGAQAISRIGRGARLVARERILLVGIVIVSGFIIMTILGQVPGFTPYDPMQYRSAPRLQGPSAQHWMGTDQLQRDVFSRVISGGKASLIVAFSAVAISMVGGSVLGWISGFFGGWLDRGLSLAMDALYSFPSIILAITLVVVLGAGLQPMIWSVAIVYVPTYFRVSRAEVLKVRETTYIEAIRAVGASRTRIVLRHMAPNTVNAIMAVSSFNLADAILTVAALSFLGFGLPPPAPDWGFDIQNGQKYLQSGSWWLITFPGLMIVFLSLGFGLIGEGVSDLVNPKRRHKI</sequence>
<feature type="transmembrane region" description="Helical" evidence="7">
    <location>
        <begin position="216"/>
        <end position="242"/>
    </location>
</feature>
<evidence type="ECO:0000256" key="7">
    <source>
        <dbReference type="RuleBase" id="RU363032"/>
    </source>
</evidence>
<dbReference type="CDD" id="cd06261">
    <property type="entry name" value="TM_PBP2"/>
    <property type="match status" value="1"/>
</dbReference>
<dbReference type="PROSITE" id="PS50928">
    <property type="entry name" value="ABC_TM1"/>
    <property type="match status" value="1"/>
</dbReference>
<keyword evidence="2 7" id="KW-0813">Transport</keyword>
<dbReference type="GO" id="GO:0005886">
    <property type="term" value="C:plasma membrane"/>
    <property type="evidence" value="ECO:0007669"/>
    <property type="project" value="UniProtKB-SubCell"/>
</dbReference>
<evidence type="ECO:0000256" key="1">
    <source>
        <dbReference type="ARBA" id="ARBA00004651"/>
    </source>
</evidence>
<feature type="domain" description="ABC transmembrane type-1" evidence="8">
    <location>
        <begin position="96"/>
        <end position="286"/>
    </location>
</feature>
<dbReference type="KEGG" id="bana:BARAN1_0512"/>
<accession>A0A2X3KYE4</accession>
<dbReference type="Gene3D" id="1.10.3720.10">
    <property type="entry name" value="MetI-like"/>
    <property type="match status" value="1"/>
</dbReference>
<proteinExistence type="inferred from homology"/>
<keyword evidence="10" id="KW-1185">Reference proteome</keyword>
<evidence type="ECO:0000313" key="9">
    <source>
        <dbReference type="EMBL" id="SQD92536.1"/>
    </source>
</evidence>
<reference evidence="10" key="1">
    <citation type="submission" date="2018-05" db="EMBL/GenBank/DDBJ databases">
        <authorList>
            <person name="Hao L."/>
        </authorList>
    </citation>
    <scope>NUCLEOTIDE SEQUENCE [LARGE SCALE GENOMIC DNA]</scope>
</reference>
<dbReference type="InterPro" id="IPR035906">
    <property type="entry name" value="MetI-like_sf"/>
</dbReference>
<gene>
    <name evidence="9" type="primary">dppC</name>
    <name evidence="9" type="ORF">BARAN1_0512</name>
</gene>
<evidence type="ECO:0000256" key="4">
    <source>
        <dbReference type="ARBA" id="ARBA00022692"/>
    </source>
</evidence>